<evidence type="ECO:0000313" key="8">
    <source>
        <dbReference type="Proteomes" id="UP000254877"/>
    </source>
</evidence>
<dbReference type="InterPro" id="IPR002293">
    <property type="entry name" value="AA/rel_permease1"/>
</dbReference>
<feature type="transmembrane region" description="Helical" evidence="6">
    <location>
        <begin position="174"/>
        <end position="192"/>
    </location>
</feature>
<evidence type="ECO:0000256" key="5">
    <source>
        <dbReference type="ARBA" id="ARBA00023136"/>
    </source>
</evidence>
<keyword evidence="5 6" id="KW-0472">Membrane</keyword>
<name>A0A376LER9_ECOLX</name>
<keyword evidence="3 6" id="KW-0812">Transmembrane</keyword>
<dbReference type="GO" id="GO:0005886">
    <property type="term" value="C:plasma membrane"/>
    <property type="evidence" value="ECO:0007669"/>
    <property type="project" value="UniProtKB-SubCell"/>
</dbReference>
<dbReference type="PANTHER" id="PTHR42770">
    <property type="entry name" value="AMINO ACID TRANSPORTER-RELATED"/>
    <property type="match status" value="1"/>
</dbReference>
<dbReference type="EMBL" id="UGAB01000002">
    <property type="protein sequence ID" value="STF42420.1"/>
    <property type="molecule type" value="Genomic_DNA"/>
</dbReference>
<sequence>MLMSILPFGVMPQAELAQVSNPSTAGVLAHVVGQWGDWLMSAGLIISVLAGWLAWTMLCAEIPMVAGQKGAFPRAFARTNSKQAANVSLWVSSFVMQAAMLLVYFSNNAWTTMYNISALMVVPAYITTTLYLTSICRNGKYDQYAKKGRRLALSSGVLGSLFCLFILYASQIEYVALIPILLTCGLPVFIWSRKEKK</sequence>
<evidence type="ECO:0000256" key="2">
    <source>
        <dbReference type="ARBA" id="ARBA00022475"/>
    </source>
</evidence>
<accession>A0A376LER9</accession>
<evidence type="ECO:0000313" key="7">
    <source>
        <dbReference type="EMBL" id="STF42420.1"/>
    </source>
</evidence>
<dbReference type="InterPro" id="IPR050367">
    <property type="entry name" value="APC_superfamily"/>
</dbReference>
<comment type="subcellular location">
    <subcellularLocation>
        <location evidence="1">Cell membrane</location>
        <topology evidence="1">Multi-pass membrane protein</topology>
    </subcellularLocation>
</comment>
<keyword evidence="4 6" id="KW-1133">Transmembrane helix</keyword>
<feature type="transmembrane region" description="Helical" evidence="6">
    <location>
        <begin position="151"/>
        <end position="168"/>
    </location>
</feature>
<gene>
    <name evidence="7" type="primary">aaxC_1</name>
    <name evidence="7" type="ORF">NCTC7928_03056</name>
</gene>
<keyword evidence="2" id="KW-1003">Cell membrane</keyword>
<proteinExistence type="predicted"/>
<feature type="transmembrane region" description="Helical" evidence="6">
    <location>
        <begin position="112"/>
        <end position="131"/>
    </location>
</feature>
<organism evidence="7 8">
    <name type="scientific">Escherichia coli</name>
    <dbReference type="NCBI Taxonomy" id="562"/>
    <lineage>
        <taxon>Bacteria</taxon>
        <taxon>Pseudomonadati</taxon>
        <taxon>Pseudomonadota</taxon>
        <taxon>Gammaproteobacteria</taxon>
        <taxon>Enterobacterales</taxon>
        <taxon>Enterobacteriaceae</taxon>
        <taxon>Escherichia</taxon>
    </lineage>
</organism>
<dbReference type="Pfam" id="PF13520">
    <property type="entry name" value="AA_permease_2"/>
    <property type="match status" value="1"/>
</dbReference>
<reference evidence="7 8" key="1">
    <citation type="submission" date="2018-06" db="EMBL/GenBank/DDBJ databases">
        <authorList>
            <consortium name="Pathogen Informatics"/>
            <person name="Doyle S."/>
        </authorList>
    </citation>
    <scope>NUCLEOTIDE SEQUENCE [LARGE SCALE GENOMIC DNA]</scope>
    <source>
        <strain evidence="7 8">NCTC7928</strain>
    </source>
</reference>
<protein>
    <submittedName>
        <fullName evidence="7">Amino acid antiporter</fullName>
    </submittedName>
</protein>
<evidence type="ECO:0000256" key="6">
    <source>
        <dbReference type="SAM" id="Phobius"/>
    </source>
</evidence>
<feature type="transmembrane region" description="Helical" evidence="6">
    <location>
        <begin position="39"/>
        <end position="66"/>
    </location>
</feature>
<evidence type="ECO:0000256" key="3">
    <source>
        <dbReference type="ARBA" id="ARBA00022692"/>
    </source>
</evidence>
<evidence type="ECO:0000256" key="4">
    <source>
        <dbReference type="ARBA" id="ARBA00022989"/>
    </source>
</evidence>
<dbReference type="PANTHER" id="PTHR42770:SF4">
    <property type="entry name" value="ARGININE_ORNITHINE ANTIPORTER-RELATED"/>
    <property type="match status" value="1"/>
</dbReference>
<evidence type="ECO:0000256" key="1">
    <source>
        <dbReference type="ARBA" id="ARBA00004651"/>
    </source>
</evidence>
<feature type="transmembrane region" description="Helical" evidence="6">
    <location>
        <begin position="87"/>
        <end position="106"/>
    </location>
</feature>
<dbReference type="Proteomes" id="UP000254877">
    <property type="component" value="Unassembled WGS sequence"/>
</dbReference>
<dbReference type="AlphaFoldDB" id="A0A376LER9"/>
<dbReference type="GO" id="GO:0022857">
    <property type="term" value="F:transmembrane transporter activity"/>
    <property type="evidence" value="ECO:0007669"/>
    <property type="project" value="InterPro"/>
</dbReference>
<dbReference type="Gene3D" id="1.20.1740.10">
    <property type="entry name" value="Amino acid/polyamine transporter I"/>
    <property type="match status" value="1"/>
</dbReference>